<organism evidence="1 2">
    <name type="scientific">Nepenthes gracilis</name>
    <name type="common">Slender pitcher plant</name>
    <dbReference type="NCBI Taxonomy" id="150966"/>
    <lineage>
        <taxon>Eukaryota</taxon>
        <taxon>Viridiplantae</taxon>
        <taxon>Streptophyta</taxon>
        <taxon>Embryophyta</taxon>
        <taxon>Tracheophyta</taxon>
        <taxon>Spermatophyta</taxon>
        <taxon>Magnoliopsida</taxon>
        <taxon>eudicotyledons</taxon>
        <taxon>Gunneridae</taxon>
        <taxon>Pentapetalae</taxon>
        <taxon>Caryophyllales</taxon>
        <taxon>Nepenthaceae</taxon>
        <taxon>Nepenthes</taxon>
    </lineage>
</organism>
<comment type="caution">
    <text evidence="1">The sequence shown here is derived from an EMBL/GenBank/DDBJ whole genome shotgun (WGS) entry which is preliminary data.</text>
</comment>
<gene>
    <name evidence="1" type="ORF">Nepgr_018725</name>
</gene>
<proteinExistence type="predicted"/>
<name>A0AAD3STX7_NEPGR</name>
<evidence type="ECO:0000313" key="2">
    <source>
        <dbReference type="Proteomes" id="UP001279734"/>
    </source>
</evidence>
<reference evidence="1" key="1">
    <citation type="submission" date="2023-05" db="EMBL/GenBank/DDBJ databases">
        <title>Nepenthes gracilis genome sequencing.</title>
        <authorList>
            <person name="Fukushima K."/>
        </authorList>
    </citation>
    <scope>NUCLEOTIDE SEQUENCE</scope>
    <source>
        <strain evidence="1">SING2019-196</strain>
    </source>
</reference>
<accession>A0AAD3STX7</accession>
<evidence type="ECO:0000313" key="1">
    <source>
        <dbReference type="EMBL" id="GMH16884.1"/>
    </source>
</evidence>
<keyword evidence="2" id="KW-1185">Reference proteome</keyword>
<dbReference type="Proteomes" id="UP001279734">
    <property type="component" value="Unassembled WGS sequence"/>
</dbReference>
<dbReference type="EMBL" id="BSYO01000017">
    <property type="protein sequence ID" value="GMH16884.1"/>
    <property type="molecule type" value="Genomic_DNA"/>
</dbReference>
<sequence length="138" mass="14210">MRAVEAVALDGYVAEDRAHLLTAEPSDPPGSSPSLMRSDCSVEGHSLTIPGLGECGADLEELSASVSLHQPMPAAGVADESDVVVSILNLVASGEGALDCSEELLTCLLLMLVMAEVADDVRAAECCCVCLGELLLLL</sequence>
<protein>
    <submittedName>
        <fullName evidence="1">Uncharacterized protein</fullName>
    </submittedName>
</protein>
<dbReference type="AlphaFoldDB" id="A0AAD3STX7"/>